<evidence type="ECO:0000256" key="7">
    <source>
        <dbReference type="ARBA" id="ARBA00023136"/>
    </source>
</evidence>
<dbReference type="AlphaFoldDB" id="A0A1E8Q0T6"/>
<dbReference type="PANTHER" id="PTHR33908:SF3">
    <property type="entry name" value="UNDECAPRENYL PHOSPHATE-ALPHA-4-AMINO-4-DEOXY-L-ARABINOSE ARABINOSYL TRANSFERASE"/>
    <property type="match status" value="1"/>
</dbReference>
<evidence type="ECO:0000313" key="10">
    <source>
        <dbReference type="Proteomes" id="UP000178953"/>
    </source>
</evidence>
<feature type="transmembrane region" description="Helical" evidence="8">
    <location>
        <begin position="131"/>
        <end position="148"/>
    </location>
</feature>
<proteinExistence type="predicted"/>
<feature type="transmembrane region" description="Helical" evidence="8">
    <location>
        <begin position="155"/>
        <end position="183"/>
    </location>
</feature>
<name>A0A1E8Q0T6_9MYCO</name>
<evidence type="ECO:0000256" key="6">
    <source>
        <dbReference type="ARBA" id="ARBA00022989"/>
    </source>
</evidence>
<dbReference type="GO" id="GO:0016763">
    <property type="term" value="F:pentosyltransferase activity"/>
    <property type="evidence" value="ECO:0007669"/>
    <property type="project" value="TreeGrafter"/>
</dbReference>
<accession>A0A1E8Q0T6</accession>
<keyword evidence="3" id="KW-0328">Glycosyltransferase</keyword>
<dbReference type="GO" id="GO:0005886">
    <property type="term" value="C:plasma membrane"/>
    <property type="evidence" value="ECO:0007669"/>
    <property type="project" value="UniProtKB-SubCell"/>
</dbReference>
<feature type="transmembrane region" description="Helical" evidence="8">
    <location>
        <begin position="105"/>
        <end position="125"/>
    </location>
</feature>
<dbReference type="PANTHER" id="PTHR33908">
    <property type="entry name" value="MANNOSYLTRANSFERASE YKCB-RELATED"/>
    <property type="match status" value="1"/>
</dbReference>
<feature type="transmembrane region" description="Helical" evidence="8">
    <location>
        <begin position="270"/>
        <end position="291"/>
    </location>
</feature>
<keyword evidence="10" id="KW-1185">Reference proteome</keyword>
<feature type="transmembrane region" description="Helical" evidence="8">
    <location>
        <begin position="50"/>
        <end position="71"/>
    </location>
</feature>
<sequence length="533" mass="56367">MSVGGRADALLIGLFAFVVGVIGAGRPSLWADEAATISSATRPLGEMRDLLGHVDAVHGLYYLLMHAWFAVVPATEFWARLPSAMLVGVAAAGVVVLGRQLSTRTVALAAGVVFAVLPRTTWAAIEARSYALSMADAVWVTVLCVVAVRRDRPWIWAAYAVCLAAATVGNVFVVLVVAAHAVLVTHVDWSRGAGTRWAVAVTATGLLSAPFLVVMKAQQGQVNWIWPVGPGTLGQFLGDQYFPAVYTDDANAAGVTAGQQVSSDQVTAAAWAWALVAPFLIAALVLAVAAVRRRTRAAEALGPDPRTLARTAATWVLAPTLVLVVYSMLREPLYQPQYLAFTAPGLALLLGAAVVLVGRSPRRICLLLAVLIVAAMPNYVAQRGSFSKMGRDLSRVADVVAEHSTPGDCLNLDDTAPVIVVEALTSGRPDAFAGLRDYGQTRSAIDRDALFEARAPITAWVDRLPGCGALWTVTARDPALPEHQAGDALPPGARLDDAVAQRVPAAMGFRIVERWQFNLTQVVKSVRPAAGPS</sequence>
<dbReference type="GO" id="GO:0009103">
    <property type="term" value="P:lipopolysaccharide biosynthetic process"/>
    <property type="evidence" value="ECO:0007669"/>
    <property type="project" value="UniProtKB-ARBA"/>
</dbReference>
<reference evidence="9 10" key="1">
    <citation type="submission" date="2016-09" db="EMBL/GenBank/DDBJ databases">
        <title>genome sequence of Mycobacterium sp. 739 SCH.</title>
        <authorList>
            <person name="Greninger A.L."/>
            <person name="Qin X."/>
            <person name="Jerome K."/>
            <person name="Vora S."/>
            <person name="Quinn K."/>
        </authorList>
    </citation>
    <scope>NUCLEOTIDE SEQUENCE [LARGE SCALE GENOMIC DNA]</scope>
    <source>
        <strain evidence="9 10">SCH</strain>
    </source>
</reference>
<feature type="transmembrane region" description="Helical" evidence="8">
    <location>
        <begin position="77"/>
        <end position="98"/>
    </location>
</feature>
<evidence type="ECO:0000256" key="8">
    <source>
        <dbReference type="SAM" id="Phobius"/>
    </source>
</evidence>
<organism evidence="9 10">
    <name type="scientific">Mycolicibacterium grossiae</name>
    <dbReference type="NCBI Taxonomy" id="1552759"/>
    <lineage>
        <taxon>Bacteria</taxon>
        <taxon>Bacillati</taxon>
        <taxon>Actinomycetota</taxon>
        <taxon>Actinomycetes</taxon>
        <taxon>Mycobacteriales</taxon>
        <taxon>Mycobacteriaceae</taxon>
        <taxon>Mycolicibacterium</taxon>
    </lineage>
</organism>
<keyword evidence="7 8" id="KW-0472">Membrane</keyword>
<dbReference type="InterPro" id="IPR050297">
    <property type="entry name" value="LipidA_mod_glycosyltrf_83"/>
</dbReference>
<evidence type="ECO:0000256" key="2">
    <source>
        <dbReference type="ARBA" id="ARBA00022475"/>
    </source>
</evidence>
<dbReference type="Proteomes" id="UP000178953">
    <property type="component" value="Unassembled WGS sequence"/>
</dbReference>
<feature type="transmembrane region" description="Helical" evidence="8">
    <location>
        <begin position="312"/>
        <end position="329"/>
    </location>
</feature>
<keyword evidence="6 8" id="KW-1133">Transmembrane helix</keyword>
<dbReference type="GO" id="GO:0010041">
    <property type="term" value="P:response to iron(III) ion"/>
    <property type="evidence" value="ECO:0007669"/>
    <property type="project" value="TreeGrafter"/>
</dbReference>
<evidence type="ECO:0000256" key="3">
    <source>
        <dbReference type="ARBA" id="ARBA00022676"/>
    </source>
</evidence>
<protein>
    <recommendedName>
        <fullName evidence="11">Glycosyltransferase RgtA/B/C/D-like domain-containing protein</fullName>
    </recommendedName>
</protein>
<evidence type="ECO:0000256" key="5">
    <source>
        <dbReference type="ARBA" id="ARBA00022692"/>
    </source>
</evidence>
<evidence type="ECO:0008006" key="11">
    <source>
        <dbReference type="Google" id="ProtNLM"/>
    </source>
</evidence>
<gene>
    <name evidence="9" type="ORF">BEL07_22610</name>
</gene>
<feature type="transmembrane region" description="Helical" evidence="8">
    <location>
        <begin position="335"/>
        <end position="357"/>
    </location>
</feature>
<dbReference type="OrthoDB" id="5318634at2"/>
<feature type="transmembrane region" description="Helical" evidence="8">
    <location>
        <begin position="364"/>
        <end position="381"/>
    </location>
</feature>
<keyword evidence="2" id="KW-1003">Cell membrane</keyword>
<evidence type="ECO:0000256" key="1">
    <source>
        <dbReference type="ARBA" id="ARBA00004651"/>
    </source>
</evidence>
<keyword evidence="4" id="KW-0808">Transferase</keyword>
<dbReference type="EMBL" id="MCHX01000065">
    <property type="protein sequence ID" value="OFJ51494.1"/>
    <property type="molecule type" value="Genomic_DNA"/>
</dbReference>
<comment type="subcellular location">
    <subcellularLocation>
        <location evidence="1">Cell membrane</location>
        <topology evidence="1">Multi-pass membrane protein</topology>
    </subcellularLocation>
</comment>
<comment type="caution">
    <text evidence="9">The sequence shown here is derived from an EMBL/GenBank/DDBJ whole genome shotgun (WGS) entry which is preliminary data.</text>
</comment>
<evidence type="ECO:0000256" key="4">
    <source>
        <dbReference type="ARBA" id="ARBA00022679"/>
    </source>
</evidence>
<keyword evidence="5 8" id="KW-0812">Transmembrane</keyword>
<feature type="transmembrane region" description="Helical" evidence="8">
    <location>
        <begin position="12"/>
        <end position="29"/>
    </location>
</feature>
<evidence type="ECO:0000313" key="9">
    <source>
        <dbReference type="EMBL" id="OFJ51494.1"/>
    </source>
</evidence>